<dbReference type="AlphaFoldDB" id="U5BUD2"/>
<keyword evidence="1" id="KW-0472">Membrane</keyword>
<feature type="transmembrane region" description="Helical" evidence="1">
    <location>
        <begin position="20"/>
        <end position="40"/>
    </location>
</feature>
<keyword evidence="1" id="KW-0812">Transmembrane</keyword>
<keyword evidence="1" id="KW-1133">Transmembrane helix</keyword>
<name>U5BUD2_9BACT</name>
<dbReference type="Proteomes" id="UP000016843">
    <property type="component" value="Unassembled WGS sequence"/>
</dbReference>
<reference evidence="2 3" key="1">
    <citation type="journal article" date="2013" name="Genome Announc.">
        <title>Draft Genome Sequence of the Psychrophilic and Alkaliphilic Rhodonellum psychrophilum Strain GCM71T.</title>
        <authorList>
            <person name="Hauptmann A.L."/>
            <person name="Glaring M.A."/>
            <person name="Hallin P.F."/>
            <person name="Prieme A."/>
            <person name="Stougaard P."/>
        </authorList>
    </citation>
    <scope>NUCLEOTIDE SEQUENCE [LARGE SCALE GENOMIC DNA]</scope>
    <source>
        <strain evidence="2 3">GCM71</strain>
    </source>
</reference>
<organism evidence="2 3">
    <name type="scientific">Rhodonellum psychrophilum GCM71 = DSM 17998</name>
    <dbReference type="NCBI Taxonomy" id="1123057"/>
    <lineage>
        <taxon>Bacteria</taxon>
        <taxon>Pseudomonadati</taxon>
        <taxon>Bacteroidota</taxon>
        <taxon>Cytophagia</taxon>
        <taxon>Cytophagales</taxon>
        <taxon>Cytophagaceae</taxon>
        <taxon>Rhodonellum</taxon>
    </lineage>
</organism>
<dbReference type="EMBL" id="AWXR01000061">
    <property type="protein sequence ID" value="ERM81144.1"/>
    <property type="molecule type" value="Genomic_DNA"/>
</dbReference>
<sequence>MVINENQMTNLLRLANRIDFLIVISAGFPVVFMIYAKIGVSAH</sequence>
<evidence type="ECO:0000256" key="1">
    <source>
        <dbReference type="SAM" id="Phobius"/>
    </source>
</evidence>
<accession>U5BUD2</accession>
<proteinExistence type="predicted"/>
<gene>
    <name evidence="2" type="ORF">P872_20705</name>
</gene>
<evidence type="ECO:0000313" key="3">
    <source>
        <dbReference type="Proteomes" id="UP000016843"/>
    </source>
</evidence>
<keyword evidence="3" id="KW-1185">Reference proteome</keyword>
<protein>
    <submittedName>
        <fullName evidence="2">Uncharacterized protein</fullName>
    </submittedName>
</protein>
<evidence type="ECO:0000313" key="2">
    <source>
        <dbReference type="EMBL" id="ERM81144.1"/>
    </source>
</evidence>
<comment type="caution">
    <text evidence="2">The sequence shown here is derived from an EMBL/GenBank/DDBJ whole genome shotgun (WGS) entry which is preliminary data.</text>
</comment>